<dbReference type="EMBL" id="JFKF01000150">
    <property type="protein sequence ID" value="KDO02447.1"/>
    <property type="molecule type" value="Genomic_DNA"/>
</dbReference>
<dbReference type="AlphaFoldDB" id="A0A8E0WKQ9"/>
<sequence>MQDPVVVATRDDNGTAQRQVFSRKMAIKELIQLI</sequence>
<protein>
    <submittedName>
        <fullName evidence="2">Uncharacterized protein</fullName>
    </submittedName>
</protein>
<evidence type="ECO:0000313" key="3">
    <source>
        <dbReference type="Proteomes" id="UP000027161"/>
    </source>
</evidence>
<comment type="caution">
    <text evidence="2">The sequence shown here is derived from an EMBL/GenBank/DDBJ whole genome shotgun (WGS) entry which is preliminary data.</text>
</comment>
<reference evidence="2 3" key="1">
    <citation type="submission" date="2014-02" db="EMBL/GenBank/DDBJ databases">
        <title>Draft genome sequence of Rickettsia buchneri sp. nov. ISO7T.</title>
        <authorList>
            <person name="Felsheim R.F."/>
            <person name="Kurtti T.J."/>
            <person name="Munderloh U.G."/>
        </authorList>
    </citation>
    <scope>NUCLEOTIDE SEQUENCE [LARGE SCALE GENOMIC DNA]</scope>
    <source>
        <strain evidence="2 3">ISO7</strain>
    </source>
</reference>
<dbReference type="Proteomes" id="UP000027161">
    <property type="component" value="Unassembled WGS sequence"/>
</dbReference>
<evidence type="ECO:0000313" key="1">
    <source>
        <dbReference type="EMBL" id="KDO02276.1"/>
    </source>
</evidence>
<keyword evidence="3" id="KW-1185">Reference proteome</keyword>
<accession>A0A8E0WKQ9</accession>
<evidence type="ECO:0000313" key="2">
    <source>
        <dbReference type="EMBL" id="KDO02447.1"/>
    </source>
</evidence>
<name>A0A8E0WKQ9_9RICK</name>
<organism evidence="2 3">
    <name type="scientific">Rickettsia tamurae subsp. buchneri</name>
    <dbReference type="NCBI Taxonomy" id="1462938"/>
    <lineage>
        <taxon>Bacteria</taxon>
        <taxon>Pseudomonadati</taxon>
        <taxon>Pseudomonadota</taxon>
        <taxon>Alphaproteobacteria</taxon>
        <taxon>Rickettsiales</taxon>
        <taxon>Rickettsiaceae</taxon>
        <taxon>Rickettsieae</taxon>
        <taxon>Rickettsia</taxon>
        <taxon>spotted fever group</taxon>
    </lineage>
</organism>
<proteinExistence type="predicted"/>
<dbReference type="EMBL" id="JFKF01000185">
    <property type="protein sequence ID" value="KDO02276.1"/>
    <property type="molecule type" value="Genomic_DNA"/>
</dbReference>
<gene>
    <name evidence="2" type="ORF">REISMN_06950</name>
    <name evidence="1" type="ORF">REISMN_07870</name>
</gene>